<dbReference type="Proteomes" id="UP000072003">
    <property type="component" value="Unassembled WGS sequence"/>
</dbReference>
<organism evidence="10 11">
    <name type="scientific">Streptococcus suis</name>
    <dbReference type="NCBI Taxonomy" id="1307"/>
    <lineage>
        <taxon>Bacteria</taxon>
        <taxon>Bacillati</taxon>
        <taxon>Bacillota</taxon>
        <taxon>Bacilli</taxon>
        <taxon>Lactobacillales</taxon>
        <taxon>Streptococcaceae</taxon>
        <taxon>Streptococcus</taxon>
    </lineage>
</organism>
<evidence type="ECO:0000259" key="7">
    <source>
        <dbReference type="Pfam" id="PF05738"/>
    </source>
</evidence>
<dbReference type="InterPro" id="IPR013783">
    <property type="entry name" value="Ig-like_fold"/>
</dbReference>
<keyword evidence="5" id="KW-0572">Peptidoglycan-anchor</keyword>
<dbReference type="RefSeq" id="WP_079395735.1">
    <property type="nucleotide sequence ID" value="NZ_CEDC01000013.1"/>
</dbReference>
<keyword evidence="6" id="KW-0812">Transmembrane</keyword>
<dbReference type="Pfam" id="PF17802">
    <property type="entry name" value="SpaA"/>
    <property type="match status" value="1"/>
</dbReference>
<dbReference type="AlphaFoldDB" id="A0A0Z8EU43"/>
<evidence type="ECO:0000256" key="6">
    <source>
        <dbReference type="SAM" id="Phobius"/>
    </source>
</evidence>
<dbReference type="InterPro" id="IPR008454">
    <property type="entry name" value="Collagen-bd_Cna-like_B-typ_dom"/>
</dbReference>
<feature type="domain" description="CNA-B" evidence="7">
    <location>
        <begin position="811"/>
        <end position="906"/>
    </location>
</feature>
<dbReference type="Pfam" id="PF05738">
    <property type="entry name" value="Cna_B"/>
    <property type="match status" value="2"/>
</dbReference>
<sequence length="1092" mass="122489">MKILWERLFKFVQQHFREKKTAKITMVLSIIMAFGISYLLILPAITLETDSQESVLQSVYNQSTTVEQPVQEEQAESQLAQVQSAGSLFAEHENITVQVNYEEHTFEQPVRLQVLPSEDSTKYNDRVSSILEENSQIVQQAHSYELSFLTGSGEKIEPQKEVRVSFTFKNSIPVEKSSTKWKFYHFKNNDLDSVEDLTDKTEIKADETGLTSIEFSSDSFFNYTLVETAEKPITLYARKEWNEFDSDDVIDIELQVQNEDGSWRIAEVENAVQSIEAPDEATSTQLVWENVANSSATYRIIERAATNSELVNKTGNGSKEDPFVLTREVTEATVLMDSFLRSASNVQIAEQSGSFTLKKVNEKGKVLAGAVFTLSDSTGKVMQTITTTNNSKGTVFSNLTKGTYTLRETKAPEGYQLLNDYYEIRVNHYGIVEAKYIKSTNSTSEEKISESRGNIVIRQPKVENVVEVLKYELTSTRSDTKKDNEDAVWMTSGEFIKLAFELKVKPDTQPGDSFTIKLDSKLSPTGIRERTLPPIPLKVGDTVVATGRYDEATNSFIYTFNDYVRREQNIKLSASYATMGADLKNVPYSGKQSFTNVIDGQVQPLKTFYIDYGASREMPGGVAKGLKIRNQVASVNRLTGEVERIIYINNGNDLSRDYVSSSLWSRHQITLDNQGQTDITNLEIFKVPNALKHTYMPDSMHGETDGLERITSAQYNPQSSTIIIEKDEFYDAATRKYSNGFLIKITEKLRVPTAATNMTATWGFTGWSSNSVSVSASVVASQAESAGEAERKTPVITISNKKEVVPTKTSITVRKQWLNEDGSEIGEPTISSITYNLNQISTTEDGTKTTTVYQANQTLTAAEQWTKRYDNLPISGVNEAKQKVSYAYYVEEVSLPGYSVRYLNESNADTVNPAEAAIVKGILTIKNQKLNMTSITVNKQWFTADKQPTDRVNGEISYDLKQIVHFDDGRKIIKDYLSGEALNHTMNWSRTYHELPKKGKEEGETVTYSYFVQEHPIIGYNTSYQSKNNEVDVTTPENAAIVSGIITIRNVSTRKYVLPNTGGPGVIMYYLLGVIVLLVVAGGLFYKFNLYS</sequence>
<name>A0A0Z8EU43_STRSU</name>
<dbReference type="Gene3D" id="2.60.40.10">
    <property type="entry name" value="Immunoglobulins"/>
    <property type="match status" value="1"/>
</dbReference>
<evidence type="ECO:0000256" key="3">
    <source>
        <dbReference type="ARBA" id="ARBA00022525"/>
    </source>
</evidence>
<dbReference type="Pfam" id="PF17961">
    <property type="entry name" value="Big_8"/>
    <property type="match status" value="1"/>
</dbReference>
<keyword evidence="6" id="KW-1133">Transmembrane helix</keyword>
<dbReference type="InterPro" id="IPR041171">
    <property type="entry name" value="SDR_Ig"/>
</dbReference>
<evidence type="ECO:0000259" key="8">
    <source>
        <dbReference type="Pfam" id="PF17802"/>
    </source>
</evidence>
<keyword evidence="2" id="KW-0134">Cell wall</keyword>
<dbReference type="Gene3D" id="2.60.40.1140">
    <property type="entry name" value="Collagen-binding surface protein Cna, B-type domain"/>
    <property type="match status" value="2"/>
</dbReference>
<accession>A0A0Z8EU43</accession>
<evidence type="ECO:0000259" key="9">
    <source>
        <dbReference type="Pfam" id="PF17961"/>
    </source>
</evidence>
<protein>
    <submittedName>
        <fullName evidence="10">Putative pilus subunit protein</fullName>
    </submittedName>
</protein>
<proteinExistence type="predicted"/>
<evidence type="ECO:0000256" key="1">
    <source>
        <dbReference type="ARBA" id="ARBA00004168"/>
    </source>
</evidence>
<keyword evidence="6" id="KW-0472">Membrane</keyword>
<reference evidence="10 11" key="1">
    <citation type="submission" date="2016-02" db="EMBL/GenBank/DDBJ databases">
        <authorList>
            <consortium name="Pathogen Informatics"/>
        </authorList>
    </citation>
    <scope>NUCLEOTIDE SEQUENCE [LARGE SCALE GENOMIC DNA]</scope>
    <source>
        <strain evidence="10 11">LSS100</strain>
    </source>
</reference>
<feature type="transmembrane region" description="Helical" evidence="6">
    <location>
        <begin position="1067"/>
        <end position="1086"/>
    </location>
</feature>
<dbReference type="SUPFAM" id="SSF49401">
    <property type="entry name" value="Bacterial adhesins"/>
    <property type="match status" value="2"/>
</dbReference>
<dbReference type="Gene3D" id="2.60.40.1280">
    <property type="match status" value="1"/>
</dbReference>
<feature type="domain" description="SpaA-like prealbumin fold" evidence="8">
    <location>
        <begin position="353"/>
        <end position="434"/>
    </location>
</feature>
<gene>
    <name evidence="10" type="ORF">ERS132462_00535</name>
</gene>
<keyword evidence="3" id="KW-0964">Secreted</keyword>
<dbReference type="SUPFAM" id="SSF49478">
    <property type="entry name" value="Cna protein B-type domain"/>
    <property type="match status" value="2"/>
</dbReference>
<evidence type="ECO:0000313" key="11">
    <source>
        <dbReference type="Proteomes" id="UP000072003"/>
    </source>
</evidence>
<evidence type="ECO:0000256" key="4">
    <source>
        <dbReference type="ARBA" id="ARBA00022729"/>
    </source>
</evidence>
<keyword evidence="4" id="KW-0732">Signal</keyword>
<dbReference type="Gene3D" id="2.60.40.1290">
    <property type="match status" value="1"/>
</dbReference>
<dbReference type="GO" id="GO:0007155">
    <property type="term" value="P:cell adhesion"/>
    <property type="evidence" value="ECO:0007669"/>
    <property type="project" value="InterPro"/>
</dbReference>
<feature type="domain" description="SDR-like Ig" evidence="9">
    <location>
        <begin position="492"/>
        <end position="589"/>
    </location>
</feature>
<evidence type="ECO:0000256" key="2">
    <source>
        <dbReference type="ARBA" id="ARBA00022512"/>
    </source>
</evidence>
<evidence type="ECO:0000313" key="10">
    <source>
        <dbReference type="EMBL" id="CYT95884.1"/>
    </source>
</evidence>
<dbReference type="InterPro" id="IPR008966">
    <property type="entry name" value="Adhesion_dom_sf"/>
</dbReference>
<dbReference type="InterPro" id="IPR011252">
    <property type="entry name" value="Fibrogen-bd_dom1"/>
</dbReference>
<comment type="subcellular location">
    <subcellularLocation>
        <location evidence="1">Secreted</location>
        <location evidence="1">Cell wall</location>
        <topology evidence="1">Peptidoglycan-anchor</topology>
    </subcellularLocation>
</comment>
<feature type="domain" description="CNA-B" evidence="7">
    <location>
        <begin position="935"/>
        <end position="1034"/>
    </location>
</feature>
<dbReference type="InterPro" id="IPR041033">
    <property type="entry name" value="SpaA_PFL_dom_1"/>
</dbReference>
<evidence type="ECO:0000256" key="5">
    <source>
        <dbReference type="ARBA" id="ARBA00023088"/>
    </source>
</evidence>
<feature type="transmembrane region" description="Helical" evidence="6">
    <location>
        <begin position="21"/>
        <end position="45"/>
    </location>
</feature>
<dbReference type="EMBL" id="FIFN01000004">
    <property type="protein sequence ID" value="CYT95884.1"/>
    <property type="molecule type" value="Genomic_DNA"/>
</dbReference>